<evidence type="ECO:0000256" key="1">
    <source>
        <dbReference type="SAM" id="MobiDB-lite"/>
    </source>
</evidence>
<evidence type="ECO:0000313" key="3">
    <source>
        <dbReference type="Proteomes" id="UP001138500"/>
    </source>
</evidence>
<reference evidence="2 3" key="2">
    <citation type="journal article" date="2021" name="Curr. Genet.">
        <title>Genetic response to nitrogen starvation in the aggressive Eucalyptus foliar pathogen Teratosphaeria destructans.</title>
        <authorList>
            <person name="Havenga M."/>
            <person name="Wingfield B.D."/>
            <person name="Wingfield M.J."/>
            <person name="Dreyer L.L."/>
            <person name="Roets F."/>
            <person name="Aylward J."/>
        </authorList>
    </citation>
    <scope>NUCLEOTIDE SEQUENCE [LARGE SCALE GENOMIC DNA]</scope>
    <source>
        <strain evidence="2">CMW44962</strain>
    </source>
</reference>
<name>A0A9W7SLB9_9PEZI</name>
<reference evidence="2 3" key="1">
    <citation type="journal article" date="2018" name="IMA Fungus">
        <title>IMA Genome-F 10: Nine draft genome sequences of Claviceps purpurea s.lat., including C. arundinis, C. humidiphila, and C. cf. spartinae, pseudomolecules for the pitch canker pathogen Fusarium circinatum, draft genome of Davidsoniella eucalypti, Grosmannia galeiformis, Quambalaria eucalypti, and Teratosphaeria destructans.</title>
        <authorList>
            <person name="Wingfield B.D."/>
            <person name="Liu M."/>
            <person name="Nguyen H.D."/>
            <person name="Lane F.A."/>
            <person name="Morgan S.W."/>
            <person name="De Vos L."/>
            <person name="Wilken P.M."/>
            <person name="Duong T.A."/>
            <person name="Aylward J."/>
            <person name="Coetzee M.P."/>
            <person name="Dadej K."/>
            <person name="De Beer Z.W."/>
            <person name="Findlay W."/>
            <person name="Havenga M."/>
            <person name="Kolarik M."/>
            <person name="Menzies J.G."/>
            <person name="Naidoo K."/>
            <person name="Pochopski O."/>
            <person name="Shoukouhi P."/>
            <person name="Santana Q.C."/>
            <person name="Seifert K.A."/>
            <person name="Soal N."/>
            <person name="Steenkamp E.T."/>
            <person name="Tatham C.T."/>
            <person name="van der Nest M.A."/>
            <person name="Wingfield M.J."/>
        </authorList>
    </citation>
    <scope>NUCLEOTIDE SEQUENCE [LARGE SCALE GENOMIC DNA]</scope>
    <source>
        <strain evidence="2">CMW44962</strain>
    </source>
</reference>
<organism evidence="2 3">
    <name type="scientific">Teratosphaeria destructans</name>
    <dbReference type="NCBI Taxonomy" id="418781"/>
    <lineage>
        <taxon>Eukaryota</taxon>
        <taxon>Fungi</taxon>
        <taxon>Dikarya</taxon>
        <taxon>Ascomycota</taxon>
        <taxon>Pezizomycotina</taxon>
        <taxon>Dothideomycetes</taxon>
        <taxon>Dothideomycetidae</taxon>
        <taxon>Mycosphaerellales</taxon>
        <taxon>Teratosphaeriaceae</taxon>
        <taxon>Teratosphaeria</taxon>
    </lineage>
</organism>
<feature type="compositionally biased region" description="Low complexity" evidence="1">
    <location>
        <begin position="230"/>
        <end position="239"/>
    </location>
</feature>
<dbReference type="OrthoDB" id="3930519at2759"/>
<protein>
    <submittedName>
        <fullName evidence="2">Septation initiation network scaffold protein cdc11</fullName>
    </submittedName>
</protein>
<feature type="compositionally biased region" description="Basic and acidic residues" evidence="1">
    <location>
        <begin position="254"/>
        <end position="265"/>
    </location>
</feature>
<dbReference type="Proteomes" id="UP001138500">
    <property type="component" value="Unassembled WGS sequence"/>
</dbReference>
<feature type="region of interest" description="Disordered" evidence="1">
    <location>
        <begin position="224"/>
        <end position="377"/>
    </location>
</feature>
<proteinExistence type="predicted"/>
<dbReference type="EMBL" id="RIBY02002245">
    <property type="protein sequence ID" value="KAH9822004.1"/>
    <property type="molecule type" value="Genomic_DNA"/>
</dbReference>
<keyword evidence="3" id="KW-1185">Reference proteome</keyword>
<feature type="compositionally biased region" description="Basic and acidic residues" evidence="1">
    <location>
        <begin position="28"/>
        <end position="50"/>
    </location>
</feature>
<sequence length="377" mass="39876">MPPKTSSKQADEPQASGKEQQGNGPSEAEQKQESSKAAKKALELEKEAKRLTQAAAGAGDPEERQKLLNEALKKQLEAEKFGKVAKWLQSGTIQGAIAGGGIGMFPGTTLGTLTGTLVGGLTSAVLGGLGAAGGAAYGAINGPFFDIAERAGAGIQKITGNLPGWKATPEQKKALERMMGQVEEQEFSYDELKSMARGEERKTAFGGGASGNDRTWTEYATSLVPSMPWSSGNQNSQGKSGEDKGEQASGNHEQQQKPKAEEPATQKESQSTAGRDLERKKPRKLGQPAKDAAQSPSQARDQKPDQATENAATKRQPRKISQSSPQKPQKSAVDEPRTSSRSQSAAGADKRAPAQASSQERVRKAPKKLQVRSQKAS</sequence>
<gene>
    <name evidence="2" type="ORF">Tdes44962_MAKER04901</name>
</gene>
<feature type="compositionally biased region" description="Low complexity" evidence="1">
    <location>
        <begin position="319"/>
        <end position="331"/>
    </location>
</feature>
<accession>A0A9W7SLB9</accession>
<comment type="caution">
    <text evidence="2">The sequence shown here is derived from an EMBL/GenBank/DDBJ whole genome shotgun (WGS) entry which is preliminary data.</text>
</comment>
<dbReference type="AlphaFoldDB" id="A0A9W7SLB9"/>
<feature type="region of interest" description="Disordered" evidence="1">
    <location>
        <begin position="1"/>
        <end position="62"/>
    </location>
</feature>
<evidence type="ECO:0000313" key="2">
    <source>
        <dbReference type="EMBL" id="KAH9822004.1"/>
    </source>
</evidence>